<accession>A0A2P7BUP5</accession>
<evidence type="ECO:0000313" key="1">
    <source>
        <dbReference type="EMBL" id="PSH70194.1"/>
    </source>
</evidence>
<keyword evidence="2" id="KW-1185">Reference proteome</keyword>
<evidence type="ECO:0000313" key="2">
    <source>
        <dbReference type="Proteomes" id="UP000241444"/>
    </source>
</evidence>
<proteinExistence type="predicted"/>
<organism evidence="1 2">
    <name type="scientific">Phyllobacterium brassicacearum</name>
    <dbReference type="NCBI Taxonomy" id="314235"/>
    <lineage>
        <taxon>Bacteria</taxon>
        <taxon>Pseudomonadati</taxon>
        <taxon>Pseudomonadota</taxon>
        <taxon>Alphaproteobacteria</taxon>
        <taxon>Hyphomicrobiales</taxon>
        <taxon>Phyllobacteriaceae</taxon>
        <taxon>Phyllobacterium</taxon>
    </lineage>
</organism>
<comment type="caution">
    <text evidence="1">The sequence shown here is derived from an EMBL/GenBank/DDBJ whole genome shotgun (WGS) entry which is preliminary data.</text>
</comment>
<protein>
    <submittedName>
        <fullName evidence="1">Uncharacterized protein</fullName>
    </submittedName>
</protein>
<dbReference type="Proteomes" id="UP000241444">
    <property type="component" value="Unassembled WGS sequence"/>
</dbReference>
<dbReference type="OrthoDB" id="6889398at2"/>
<dbReference type="AlphaFoldDB" id="A0A2P7BUP5"/>
<gene>
    <name evidence="1" type="ORF">CU102_03655</name>
</gene>
<reference evidence="2" key="1">
    <citation type="submission" date="2017-11" db="EMBL/GenBank/DDBJ databases">
        <authorList>
            <person name="Kuznetsova I."/>
            <person name="Sazanova A."/>
            <person name="Chirak E."/>
            <person name="Safronova V."/>
            <person name="Willems A."/>
        </authorList>
    </citation>
    <scope>NUCLEOTIDE SEQUENCE [LARGE SCALE GENOMIC DNA]</scope>
    <source>
        <strain evidence="2">STM 196</strain>
    </source>
</reference>
<dbReference type="EMBL" id="PGGO01000002">
    <property type="protein sequence ID" value="PSH70194.1"/>
    <property type="molecule type" value="Genomic_DNA"/>
</dbReference>
<name>A0A2P7BUP5_9HYPH</name>
<sequence>MTSVAVTASIPTNAGPAQAIASQNLFEHMAGNIQTLPHGASPADLGRTLVDDLKGFVERTGKFANRANEVPQTATQASFKIAVPEKVPARSVEDQQIARVVESLGTMFDHSIETQMVVRGTTQVSGAVNTLVKGQ</sequence>
<dbReference type="RefSeq" id="WP_106709609.1">
    <property type="nucleotide sequence ID" value="NZ_PGGO01000002.1"/>
</dbReference>